<evidence type="ECO:0000313" key="6">
    <source>
        <dbReference type="Proteomes" id="UP001165368"/>
    </source>
</evidence>
<dbReference type="Pfam" id="PF06441">
    <property type="entry name" value="EHN"/>
    <property type="match status" value="1"/>
</dbReference>
<keyword evidence="6" id="KW-1185">Reference proteome</keyword>
<keyword evidence="2" id="KW-0058">Aromatic hydrocarbons catabolism</keyword>
<dbReference type="PIRSF" id="PIRSF001112">
    <property type="entry name" value="Epoxide_hydrolase"/>
    <property type="match status" value="1"/>
</dbReference>
<proteinExistence type="inferred from homology"/>
<evidence type="ECO:0000256" key="1">
    <source>
        <dbReference type="ARBA" id="ARBA00010088"/>
    </source>
</evidence>
<accession>A0ABS9L3S2</accession>
<sequence>MTTTPFRFVFAPGEVQRLRQRIDLTRWPEPFEAPDWSYGTDPDYLRELVAYWRDGFDFAAAEERLNALPNFRTEIDRLPVHHIHLRAEDADAVPVLLLHGWPGSVVEFLDVIPRLARPREAGEEAAAFHVVAPSLQGYAGSPGASRPGMSPRTIAGRLARLMEELGYDRYVVQGGDWGSLVGSHLAALHPDRVIGLHLSIAQPVPPADLADPLAVVAEHEKPWLAANAVHAAEGLGYYAIQKTRPQTLAYALTDSPVGWCAWVLDKFHTWTDCERGGVRDLRNAVSWDAFLTNLSLYWFTGTIGSSIRLYREQFLAEQRGEGTPGPITVPAGVGIYPAEIVRSPRAWMERRLPVRHWHEAPAGGHFAALEQPRLFIDDLRAFRNSLAAVEAGPQPA</sequence>
<dbReference type="Gene3D" id="3.40.50.1820">
    <property type="entry name" value="alpha/beta hydrolase"/>
    <property type="match status" value="1"/>
</dbReference>
<dbReference type="InterPro" id="IPR010497">
    <property type="entry name" value="Epoxide_hydro_N"/>
</dbReference>
<comment type="caution">
    <text evidence="5">The sequence shown here is derived from an EMBL/GenBank/DDBJ whole genome shotgun (WGS) entry which is preliminary data.</text>
</comment>
<comment type="similarity">
    <text evidence="1">Belongs to the peptidase S33 family.</text>
</comment>
<dbReference type="GO" id="GO:0016787">
    <property type="term" value="F:hydrolase activity"/>
    <property type="evidence" value="ECO:0007669"/>
    <property type="project" value="UniProtKB-KW"/>
</dbReference>
<dbReference type="PANTHER" id="PTHR21661">
    <property type="entry name" value="EPOXIDE HYDROLASE 1-RELATED"/>
    <property type="match status" value="1"/>
</dbReference>
<evidence type="ECO:0000256" key="3">
    <source>
        <dbReference type="ARBA" id="ARBA00022801"/>
    </source>
</evidence>
<organism evidence="5 6">
    <name type="scientific">Arthrobacter hankyongi</name>
    <dbReference type="NCBI Taxonomy" id="2904801"/>
    <lineage>
        <taxon>Bacteria</taxon>
        <taxon>Bacillati</taxon>
        <taxon>Actinomycetota</taxon>
        <taxon>Actinomycetes</taxon>
        <taxon>Micrococcales</taxon>
        <taxon>Micrococcaceae</taxon>
        <taxon>Arthrobacter</taxon>
    </lineage>
</organism>
<feature type="domain" description="Epoxide hydrolase N-terminal" evidence="4">
    <location>
        <begin position="4"/>
        <end position="108"/>
    </location>
</feature>
<reference evidence="5" key="1">
    <citation type="submission" date="2022-01" db="EMBL/GenBank/DDBJ databases">
        <authorList>
            <person name="Jo J.-H."/>
            <person name="Im W.-T."/>
        </authorList>
    </citation>
    <scope>NUCLEOTIDE SEQUENCE</scope>
    <source>
        <strain evidence="5">I2-34</strain>
    </source>
</reference>
<evidence type="ECO:0000259" key="4">
    <source>
        <dbReference type="Pfam" id="PF06441"/>
    </source>
</evidence>
<dbReference type="PANTHER" id="PTHR21661:SF35">
    <property type="entry name" value="EPOXIDE HYDROLASE"/>
    <property type="match status" value="1"/>
</dbReference>
<dbReference type="PRINTS" id="PR00412">
    <property type="entry name" value="EPOXHYDRLASE"/>
</dbReference>
<dbReference type="SUPFAM" id="SSF53474">
    <property type="entry name" value="alpha/beta-Hydrolases"/>
    <property type="match status" value="1"/>
</dbReference>
<protein>
    <submittedName>
        <fullName evidence="5">Epoxide hydrolase</fullName>
    </submittedName>
</protein>
<evidence type="ECO:0000256" key="2">
    <source>
        <dbReference type="ARBA" id="ARBA00022797"/>
    </source>
</evidence>
<gene>
    <name evidence="5" type="ORF">LVY72_05125</name>
</gene>
<evidence type="ECO:0000313" key="5">
    <source>
        <dbReference type="EMBL" id="MCG2621294.1"/>
    </source>
</evidence>
<dbReference type="InterPro" id="IPR016292">
    <property type="entry name" value="Epoxide_hydrolase"/>
</dbReference>
<name>A0ABS9L3S2_9MICC</name>
<dbReference type="InterPro" id="IPR029058">
    <property type="entry name" value="AB_hydrolase_fold"/>
</dbReference>
<dbReference type="InterPro" id="IPR000639">
    <property type="entry name" value="Epox_hydrolase-like"/>
</dbReference>
<dbReference type="EMBL" id="JAKLTQ010000002">
    <property type="protein sequence ID" value="MCG2621294.1"/>
    <property type="molecule type" value="Genomic_DNA"/>
</dbReference>
<dbReference type="RefSeq" id="WP_237818399.1">
    <property type="nucleotide sequence ID" value="NZ_JAKLTQ010000002.1"/>
</dbReference>
<keyword evidence="3 5" id="KW-0378">Hydrolase</keyword>
<dbReference type="Proteomes" id="UP001165368">
    <property type="component" value="Unassembled WGS sequence"/>
</dbReference>